<dbReference type="InterPro" id="IPR017211">
    <property type="entry name" value="UCP037465_Znf"/>
</dbReference>
<gene>
    <name evidence="1" type="ORF">DN051_04850</name>
</gene>
<dbReference type="KEGG" id="scad:DN051_04850"/>
<name>A0A2Z4ITI0_9ACTN</name>
<dbReference type="RefSeq" id="WP_079000248.1">
    <property type="nucleotide sequence ID" value="NZ_CBDRHE010000049.1"/>
</dbReference>
<organism evidence="1 2">
    <name type="scientific">Streptomyces cadmiisoli</name>
    <dbReference type="NCBI Taxonomy" id="2184053"/>
    <lineage>
        <taxon>Bacteria</taxon>
        <taxon>Bacillati</taxon>
        <taxon>Actinomycetota</taxon>
        <taxon>Actinomycetes</taxon>
        <taxon>Kitasatosporales</taxon>
        <taxon>Streptomycetaceae</taxon>
        <taxon>Streptomyces</taxon>
        <taxon>Streptomyces aurantiacus group</taxon>
    </lineage>
</organism>
<dbReference type="AlphaFoldDB" id="A0A2Z4ITI0"/>
<dbReference type="Proteomes" id="UP000249616">
    <property type="component" value="Chromosome"/>
</dbReference>
<dbReference type="EMBL" id="CP030073">
    <property type="protein sequence ID" value="AWW36057.1"/>
    <property type="molecule type" value="Genomic_DNA"/>
</dbReference>
<sequence length="72" mass="7850">MNCYECSTQSGATTTAEGVCQRCGAGICADHVRLRTQELQQQAGMGSRSQPQPARRLLCPQCDKVEPSRPRP</sequence>
<proteinExistence type="predicted"/>
<dbReference type="Pfam" id="PF09947">
    <property type="entry name" value="DUF2180"/>
    <property type="match status" value="1"/>
</dbReference>
<evidence type="ECO:0000313" key="2">
    <source>
        <dbReference type="Proteomes" id="UP000249616"/>
    </source>
</evidence>
<protein>
    <submittedName>
        <fullName evidence="1">DUF2180 family protein</fullName>
    </submittedName>
</protein>
<evidence type="ECO:0000313" key="1">
    <source>
        <dbReference type="EMBL" id="AWW36057.1"/>
    </source>
</evidence>
<reference evidence="1 2" key="1">
    <citation type="journal article" date="2019" name="Int. J. Syst. Evol. Microbiol.">
        <title>Streptomyces cadmiisoli sp. nov., a novel actinomycete isolated from cadmium-contaminated soil.</title>
        <authorList>
            <person name="Li K."/>
            <person name="Tang X."/>
            <person name="Zhao J."/>
            <person name="Guo Y."/>
            <person name="Tang Y."/>
            <person name="Gao J."/>
        </authorList>
    </citation>
    <scope>NUCLEOTIDE SEQUENCE [LARGE SCALE GENOMIC DNA]</scope>
    <source>
        <strain evidence="1 2">ZFG47</strain>
    </source>
</reference>
<accession>A0A2Z4ITI0</accession>
<dbReference type="GeneID" id="32595075"/>
<keyword evidence="2" id="KW-1185">Reference proteome</keyword>